<evidence type="ECO:0000313" key="2">
    <source>
        <dbReference type="EMBL" id="CAI9296117.1"/>
    </source>
</evidence>
<dbReference type="PANTHER" id="PTHR35305:SF2">
    <property type="entry name" value="FAD-BINDING PROTEIN"/>
    <property type="match status" value="1"/>
</dbReference>
<feature type="domain" description="DUF7795" evidence="1">
    <location>
        <begin position="105"/>
        <end position="226"/>
    </location>
</feature>
<keyword evidence="3" id="KW-1185">Reference proteome</keyword>
<sequence>MIGDEKGPQATSSFFLLFLIRYEARIRSRFFRRFKPSIEVVGVEKGSNSRRGCLWWCFSAKGGREGDMEGGGPEAVGLNHIRGCQSSAFSTYRMETTEDSRLNSEITEKVVQIFSHFMERVAKYEEQVVTGNRFLDNFRQSLDFIRRPSIDNTSQLFENVIKANNTDRLQSYIKAGYTHASDRAENLNKLHKNHIQLLDIANKGNSIIKELESLVEDLNLVIESANETLPQDLTPDLDDIFNEEQIVTFVPEKSKVIDYATMVALVYSMVKKDYLMQEKIVSTLNLKTSSEELETYCLMWSLRPFVNDEIMQKAWRLIP</sequence>
<dbReference type="AlphaFoldDB" id="A0AA35ZQL9"/>
<evidence type="ECO:0000259" key="1">
    <source>
        <dbReference type="Pfam" id="PF25071"/>
    </source>
</evidence>
<dbReference type="Pfam" id="PF25071">
    <property type="entry name" value="DUF7795"/>
    <property type="match status" value="1"/>
</dbReference>
<organism evidence="2 3">
    <name type="scientific">Lactuca saligna</name>
    <name type="common">Willowleaf lettuce</name>
    <dbReference type="NCBI Taxonomy" id="75948"/>
    <lineage>
        <taxon>Eukaryota</taxon>
        <taxon>Viridiplantae</taxon>
        <taxon>Streptophyta</taxon>
        <taxon>Embryophyta</taxon>
        <taxon>Tracheophyta</taxon>
        <taxon>Spermatophyta</taxon>
        <taxon>Magnoliopsida</taxon>
        <taxon>eudicotyledons</taxon>
        <taxon>Gunneridae</taxon>
        <taxon>Pentapetalae</taxon>
        <taxon>asterids</taxon>
        <taxon>campanulids</taxon>
        <taxon>Asterales</taxon>
        <taxon>Asteraceae</taxon>
        <taxon>Cichorioideae</taxon>
        <taxon>Cichorieae</taxon>
        <taxon>Lactucinae</taxon>
        <taxon>Lactuca</taxon>
    </lineage>
</organism>
<proteinExistence type="predicted"/>
<dbReference type="InterPro" id="IPR056697">
    <property type="entry name" value="DUF7795"/>
</dbReference>
<protein>
    <recommendedName>
        <fullName evidence="1">DUF7795 domain-containing protein</fullName>
    </recommendedName>
</protein>
<dbReference type="EMBL" id="OX465084">
    <property type="protein sequence ID" value="CAI9296117.1"/>
    <property type="molecule type" value="Genomic_DNA"/>
</dbReference>
<name>A0AA35ZQL9_LACSI</name>
<reference evidence="2" key="1">
    <citation type="submission" date="2023-04" db="EMBL/GenBank/DDBJ databases">
        <authorList>
            <person name="Vijverberg K."/>
            <person name="Xiong W."/>
            <person name="Schranz E."/>
        </authorList>
    </citation>
    <scope>NUCLEOTIDE SEQUENCE</scope>
</reference>
<dbReference type="PANTHER" id="PTHR35305">
    <property type="entry name" value="FAD-BINDING PROTEIN"/>
    <property type="match status" value="1"/>
</dbReference>
<gene>
    <name evidence="2" type="ORF">LSALG_LOCUS35014</name>
</gene>
<evidence type="ECO:0000313" key="3">
    <source>
        <dbReference type="Proteomes" id="UP001177003"/>
    </source>
</evidence>
<accession>A0AA35ZQL9</accession>
<dbReference type="Proteomes" id="UP001177003">
    <property type="component" value="Chromosome 8"/>
</dbReference>